<dbReference type="GO" id="GO:0003723">
    <property type="term" value="F:RNA binding"/>
    <property type="evidence" value="ECO:0007669"/>
    <property type="project" value="InterPro"/>
</dbReference>
<dbReference type="InterPro" id="IPR029028">
    <property type="entry name" value="Alpha/beta_knot_MTases"/>
</dbReference>
<dbReference type="GO" id="GO:0005829">
    <property type="term" value="C:cytosol"/>
    <property type="evidence" value="ECO:0007669"/>
    <property type="project" value="TreeGrafter"/>
</dbReference>
<dbReference type="GO" id="GO:0006396">
    <property type="term" value="P:RNA processing"/>
    <property type="evidence" value="ECO:0007669"/>
    <property type="project" value="InterPro"/>
</dbReference>
<dbReference type="SMART" id="SM00967">
    <property type="entry name" value="SpoU_sub_bind"/>
    <property type="match status" value="1"/>
</dbReference>
<evidence type="ECO:0000313" key="5">
    <source>
        <dbReference type="Proteomes" id="UP000009047"/>
    </source>
</evidence>
<keyword evidence="2" id="KW-0808">Transferase</keyword>
<dbReference type="RefSeq" id="WP_013258881.1">
    <property type="nucleotide sequence ID" value="NC_014365.1"/>
</dbReference>
<dbReference type="NCBIfam" id="TIGR00186">
    <property type="entry name" value="rRNA_methyl_3"/>
    <property type="match status" value="1"/>
</dbReference>
<organism evidence="4 5">
    <name type="scientific">Desulfarculus baarsii (strain ATCC 33931 / DSM 2075 / LMG 7858 / VKM B-1802 / 2st14)</name>
    <dbReference type="NCBI Taxonomy" id="644282"/>
    <lineage>
        <taxon>Bacteria</taxon>
        <taxon>Pseudomonadati</taxon>
        <taxon>Thermodesulfobacteriota</taxon>
        <taxon>Desulfarculia</taxon>
        <taxon>Desulfarculales</taxon>
        <taxon>Desulfarculaceae</taxon>
        <taxon>Desulfarculus</taxon>
    </lineage>
</organism>
<dbReference type="STRING" id="644282.Deba_2075"/>
<dbReference type="Proteomes" id="UP000009047">
    <property type="component" value="Chromosome"/>
</dbReference>
<evidence type="ECO:0000256" key="2">
    <source>
        <dbReference type="ARBA" id="ARBA00022679"/>
    </source>
</evidence>
<sequence length="248" mass="25528">MERRDDLIVGRHAVAEALADQAQTAIALLVVAGQRSEAVGRLVEAARAAGLKVEKIERRRLDQMAGGAVHQGVALRVAAQGRYAAWDELLAVLEEAGRRALVLVVDHVQDPHNLGAMLRSAAAAGALGVVVPKDRACQLTPAVAKAAAGALGQVAVCRVANISQALAGLKEIGLWSVAAVARGGAAPWALDLRGPLAVVVGSEHKGVAPLVQKNCDMLATLPLAAGVESLNASVAAGVMLMEVVRQRS</sequence>
<name>E1QIC3_DESB2</name>
<keyword evidence="5" id="KW-1185">Reference proteome</keyword>
<dbReference type="eggNOG" id="COG0566">
    <property type="taxonomic scope" value="Bacteria"/>
</dbReference>
<evidence type="ECO:0000313" key="4">
    <source>
        <dbReference type="EMBL" id="ADK85440.1"/>
    </source>
</evidence>
<dbReference type="HOGENOM" id="CLU_021322_0_1_7"/>
<reference evidence="4 5" key="1">
    <citation type="journal article" date="2010" name="Stand. Genomic Sci.">
        <title>Complete genome sequence of Desulfarculus baarsii type strain (2st14).</title>
        <authorList>
            <person name="Sun H."/>
            <person name="Spring S."/>
            <person name="Lapidus A."/>
            <person name="Davenport K."/>
            <person name="Del Rio T.G."/>
            <person name="Tice H."/>
            <person name="Nolan M."/>
            <person name="Copeland A."/>
            <person name="Cheng J.F."/>
            <person name="Lucas S."/>
            <person name="Tapia R."/>
            <person name="Goodwin L."/>
            <person name="Pitluck S."/>
            <person name="Ivanova N."/>
            <person name="Pagani I."/>
            <person name="Mavromatis K."/>
            <person name="Ovchinnikova G."/>
            <person name="Pati A."/>
            <person name="Chen A."/>
            <person name="Palaniappan K."/>
            <person name="Hauser L."/>
            <person name="Chang Y.J."/>
            <person name="Jeffries C.D."/>
            <person name="Detter J.C."/>
            <person name="Han C."/>
            <person name="Rohde M."/>
            <person name="Brambilla E."/>
            <person name="Goker M."/>
            <person name="Woyke T."/>
            <person name="Bristow J."/>
            <person name="Eisen J.A."/>
            <person name="Markowitz V."/>
            <person name="Hugenholtz P."/>
            <person name="Kyrpides N.C."/>
            <person name="Klenk H.P."/>
            <person name="Land M."/>
        </authorList>
    </citation>
    <scope>NUCLEOTIDE SEQUENCE [LARGE SCALE GENOMIC DNA]</scope>
    <source>
        <strain evidence="5">ATCC 33931 / DSM 2075 / LMG 7858 / VKM B-1802 / 2st14</strain>
    </source>
</reference>
<dbReference type="CDD" id="cd18103">
    <property type="entry name" value="SpoU-like_RlmB"/>
    <property type="match status" value="1"/>
</dbReference>
<dbReference type="InterPro" id="IPR029026">
    <property type="entry name" value="tRNA_m1G_MTases_N"/>
</dbReference>
<protein>
    <submittedName>
        <fullName evidence="4">RNA methyltransferase, TrmH family, group 3</fullName>
    </submittedName>
</protein>
<dbReference type="InterPro" id="IPR029064">
    <property type="entry name" value="Ribosomal_eL30-like_sf"/>
</dbReference>
<dbReference type="KEGG" id="dbr:Deba_2075"/>
<dbReference type="SUPFAM" id="SSF75217">
    <property type="entry name" value="alpha/beta knot"/>
    <property type="match status" value="1"/>
</dbReference>
<dbReference type="GO" id="GO:0008173">
    <property type="term" value="F:RNA methyltransferase activity"/>
    <property type="evidence" value="ECO:0007669"/>
    <property type="project" value="InterPro"/>
</dbReference>
<dbReference type="PANTHER" id="PTHR46429:SF1">
    <property type="entry name" value="23S RRNA (GUANOSINE-2'-O-)-METHYLTRANSFERASE RLMB"/>
    <property type="match status" value="1"/>
</dbReference>
<dbReference type="Pfam" id="PF08032">
    <property type="entry name" value="SpoU_sub_bind"/>
    <property type="match status" value="1"/>
</dbReference>
<dbReference type="AlphaFoldDB" id="E1QIC3"/>
<dbReference type="SUPFAM" id="SSF55315">
    <property type="entry name" value="L30e-like"/>
    <property type="match status" value="1"/>
</dbReference>
<dbReference type="InterPro" id="IPR013123">
    <property type="entry name" value="SpoU_subst-bd"/>
</dbReference>
<dbReference type="Gene3D" id="3.30.1330.30">
    <property type="match status" value="1"/>
</dbReference>
<evidence type="ECO:0000259" key="3">
    <source>
        <dbReference type="SMART" id="SM00967"/>
    </source>
</evidence>
<accession>E1QIC3</accession>
<dbReference type="PANTHER" id="PTHR46429">
    <property type="entry name" value="23S RRNA (GUANOSINE-2'-O-)-METHYLTRANSFERASE RLMB"/>
    <property type="match status" value="1"/>
</dbReference>
<dbReference type="EMBL" id="CP002085">
    <property type="protein sequence ID" value="ADK85440.1"/>
    <property type="molecule type" value="Genomic_DNA"/>
</dbReference>
<dbReference type="Pfam" id="PF00588">
    <property type="entry name" value="SpoU_methylase"/>
    <property type="match status" value="1"/>
</dbReference>
<dbReference type="InterPro" id="IPR004441">
    <property type="entry name" value="rRNA_MeTrfase_TrmH"/>
</dbReference>
<dbReference type="InterPro" id="IPR001537">
    <property type="entry name" value="SpoU_MeTrfase"/>
</dbReference>
<gene>
    <name evidence="4" type="ordered locus">Deba_2075</name>
</gene>
<keyword evidence="1 4" id="KW-0489">Methyltransferase</keyword>
<feature type="domain" description="RNA 2-O ribose methyltransferase substrate binding" evidence="3">
    <location>
        <begin position="7"/>
        <end position="83"/>
    </location>
</feature>
<proteinExistence type="predicted"/>
<dbReference type="OrthoDB" id="9785673at2"/>
<evidence type="ECO:0000256" key="1">
    <source>
        <dbReference type="ARBA" id="ARBA00022603"/>
    </source>
</evidence>
<dbReference type="Gene3D" id="3.40.1280.10">
    <property type="match status" value="1"/>
</dbReference>
<dbReference type="GO" id="GO:0032259">
    <property type="term" value="P:methylation"/>
    <property type="evidence" value="ECO:0007669"/>
    <property type="project" value="UniProtKB-KW"/>
</dbReference>